<accession>A0A1L6V0C6</accession>
<dbReference type="AlphaFoldDB" id="A0A1L6V0C6"/>
<keyword evidence="9" id="KW-0249">Electron transport</keyword>
<feature type="transmembrane region" description="Helical" evidence="16">
    <location>
        <begin position="48"/>
        <end position="71"/>
    </location>
</feature>
<dbReference type="EMBL" id="KX268736">
    <property type="protein sequence ID" value="APS87242.1"/>
    <property type="molecule type" value="Genomic_DNA"/>
</dbReference>
<evidence type="ECO:0000256" key="1">
    <source>
        <dbReference type="ARBA" id="ARBA00004225"/>
    </source>
</evidence>
<evidence type="ECO:0000256" key="7">
    <source>
        <dbReference type="ARBA" id="ARBA00022692"/>
    </source>
</evidence>
<dbReference type="InterPro" id="IPR050269">
    <property type="entry name" value="ComplexI_Subunit6"/>
</dbReference>
<keyword evidence="6" id="KW-0679">Respiratory chain</keyword>
<feature type="transmembrane region" description="Helical" evidence="16">
    <location>
        <begin position="140"/>
        <end position="161"/>
    </location>
</feature>
<comment type="catalytic activity">
    <reaction evidence="15">
        <text>a ubiquinone + NADH + 5 H(+)(in) = a ubiquinol + NAD(+) + 4 H(+)(out)</text>
        <dbReference type="Rhea" id="RHEA:29091"/>
        <dbReference type="Rhea" id="RHEA-COMP:9565"/>
        <dbReference type="Rhea" id="RHEA-COMP:9566"/>
        <dbReference type="ChEBI" id="CHEBI:15378"/>
        <dbReference type="ChEBI" id="CHEBI:16389"/>
        <dbReference type="ChEBI" id="CHEBI:17976"/>
        <dbReference type="ChEBI" id="CHEBI:57540"/>
        <dbReference type="ChEBI" id="CHEBI:57945"/>
        <dbReference type="EC" id="7.1.1.2"/>
    </reaction>
</comment>
<keyword evidence="7 16" id="KW-0812">Transmembrane</keyword>
<protein>
    <recommendedName>
        <fullName evidence="4">NADH-ubiquinone oxidoreductase chain 6</fullName>
        <ecNumber evidence="3">7.1.1.2</ecNumber>
    </recommendedName>
    <alternativeName>
        <fullName evidence="14">NADH dehydrogenase subunit 6</fullName>
    </alternativeName>
</protein>
<reference evidence="17" key="1">
    <citation type="submission" date="2016-05" db="EMBL/GenBank/DDBJ databases">
        <authorList>
            <person name="Lavstsen T."/>
            <person name="Jespersen J.S."/>
        </authorList>
    </citation>
    <scope>NUCLEOTIDE SEQUENCE</scope>
    <source>
        <strain evidence="17">Cjap</strain>
    </source>
</reference>
<keyword evidence="10 16" id="KW-1133">Transmembrane helix</keyword>
<evidence type="ECO:0000256" key="16">
    <source>
        <dbReference type="SAM" id="Phobius"/>
    </source>
</evidence>
<dbReference type="GO" id="GO:0008137">
    <property type="term" value="F:NADH dehydrogenase (ubiquinone) activity"/>
    <property type="evidence" value="ECO:0007669"/>
    <property type="project" value="UniProtKB-EC"/>
</dbReference>
<dbReference type="PANTHER" id="PTHR11435">
    <property type="entry name" value="NADH UBIQUINONE OXIDOREDUCTASE SUBUNIT ND6"/>
    <property type="match status" value="1"/>
</dbReference>
<evidence type="ECO:0000256" key="10">
    <source>
        <dbReference type="ARBA" id="ARBA00022989"/>
    </source>
</evidence>
<comment type="subcellular location">
    <subcellularLocation>
        <location evidence="1">Mitochondrion membrane</location>
        <topology evidence="1">Multi-pass membrane protein</topology>
    </subcellularLocation>
</comment>
<evidence type="ECO:0000256" key="14">
    <source>
        <dbReference type="ARBA" id="ARBA00031019"/>
    </source>
</evidence>
<keyword evidence="13 16" id="KW-0472">Membrane</keyword>
<feature type="transmembrane region" description="Helical" evidence="16">
    <location>
        <begin position="83"/>
        <end position="102"/>
    </location>
</feature>
<evidence type="ECO:0000256" key="5">
    <source>
        <dbReference type="ARBA" id="ARBA00022448"/>
    </source>
</evidence>
<evidence type="ECO:0000313" key="17">
    <source>
        <dbReference type="EMBL" id="APS87242.1"/>
    </source>
</evidence>
<proteinExistence type="inferred from homology"/>
<keyword evidence="8" id="KW-1278">Translocase</keyword>
<keyword evidence="5" id="KW-0813">Transport</keyword>
<evidence type="ECO:0000256" key="9">
    <source>
        <dbReference type="ARBA" id="ARBA00022982"/>
    </source>
</evidence>
<dbReference type="PANTHER" id="PTHR11435:SF1">
    <property type="entry name" value="NADH-UBIQUINONE OXIDOREDUCTASE CHAIN 6"/>
    <property type="match status" value="1"/>
</dbReference>
<dbReference type="GO" id="GO:0031966">
    <property type="term" value="C:mitochondrial membrane"/>
    <property type="evidence" value="ECO:0007669"/>
    <property type="project" value="UniProtKB-SubCell"/>
</dbReference>
<evidence type="ECO:0000256" key="6">
    <source>
        <dbReference type="ARBA" id="ARBA00022660"/>
    </source>
</evidence>
<feature type="transmembrane region" description="Helical" evidence="16">
    <location>
        <begin position="21"/>
        <end position="42"/>
    </location>
</feature>
<dbReference type="EC" id="7.1.1.2" evidence="3"/>
<geneLocation type="mitochondrion" evidence="17"/>
<evidence type="ECO:0000256" key="8">
    <source>
        <dbReference type="ARBA" id="ARBA00022967"/>
    </source>
</evidence>
<evidence type="ECO:0000256" key="3">
    <source>
        <dbReference type="ARBA" id="ARBA00012944"/>
    </source>
</evidence>
<keyword evidence="11" id="KW-0520">NAD</keyword>
<keyword evidence="12 17" id="KW-0496">Mitochondrion</keyword>
<organism evidence="17">
    <name type="scientific">Cambaroides japonicus</name>
    <dbReference type="NCBI Taxonomy" id="119070"/>
    <lineage>
        <taxon>Eukaryota</taxon>
        <taxon>Metazoa</taxon>
        <taxon>Ecdysozoa</taxon>
        <taxon>Arthropoda</taxon>
        <taxon>Crustacea</taxon>
        <taxon>Multicrustacea</taxon>
        <taxon>Malacostraca</taxon>
        <taxon>Eumalacostraca</taxon>
        <taxon>Eucarida</taxon>
        <taxon>Decapoda</taxon>
        <taxon>Pleocyemata</taxon>
        <taxon>Astacidea</taxon>
        <taxon>Astacoidea</taxon>
        <taxon>Cambaridae</taxon>
        <taxon>Cambaroides</taxon>
    </lineage>
</organism>
<sequence>MFIFYLPFILITSMLFTRLSHPLSMGLTLFIQTIFICISSGLSNLSFWFSYILFIIFLGGMLVLFIYVASLASNEIFNLSPNFLFLTILFTLFMILTIITLADPMMISTKLKIASSSLMTFYKLDYTSLLVSTIYSPSSMFFTLFLIIYLLLTLFVVVKIINIYSSPMRTNN</sequence>
<name>A0A1L6V0C6_9EUCA</name>
<evidence type="ECO:0000256" key="15">
    <source>
        <dbReference type="ARBA" id="ARBA00049551"/>
    </source>
</evidence>
<evidence type="ECO:0000256" key="11">
    <source>
        <dbReference type="ARBA" id="ARBA00023027"/>
    </source>
</evidence>
<gene>
    <name evidence="17" type="primary">nad6</name>
</gene>
<comment type="similarity">
    <text evidence="2">Belongs to the complex I subunit 6 family.</text>
</comment>
<evidence type="ECO:0000256" key="12">
    <source>
        <dbReference type="ARBA" id="ARBA00023128"/>
    </source>
</evidence>
<evidence type="ECO:0000256" key="13">
    <source>
        <dbReference type="ARBA" id="ARBA00023136"/>
    </source>
</evidence>
<evidence type="ECO:0000256" key="4">
    <source>
        <dbReference type="ARBA" id="ARBA00021095"/>
    </source>
</evidence>
<evidence type="ECO:0000256" key="2">
    <source>
        <dbReference type="ARBA" id="ARBA00005698"/>
    </source>
</evidence>